<comment type="caution">
    <text evidence="5">The sequence shown here is derived from an EMBL/GenBank/DDBJ whole genome shotgun (WGS) entry which is preliminary data.</text>
</comment>
<dbReference type="Gene3D" id="1.10.10.60">
    <property type="entry name" value="Homeodomain-like"/>
    <property type="match status" value="2"/>
</dbReference>
<dbReference type="AlphaFoldDB" id="A0A6L8UUM9"/>
<dbReference type="Pfam" id="PF12833">
    <property type="entry name" value="HTH_18"/>
    <property type="match status" value="1"/>
</dbReference>
<organism evidence="5 6">
    <name type="scientific">Paenibacillus silvestris</name>
    <dbReference type="NCBI Taxonomy" id="2606219"/>
    <lineage>
        <taxon>Bacteria</taxon>
        <taxon>Bacillati</taxon>
        <taxon>Bacillota</taxon>
        <taxon>Bacilli</taxon>
        <taxon>Bacillales</taxon>
        <taxon>Paenibacillaceae</taxon>
        <taxon>Paenibacillus</taxon>
    </lineage>
</organism>
<evidence type="ECO:0000313" key="5">
    <source>
        <dbReference type="EMBL" id="MZQ81062.1"/>
    </source>
</evidence>
<dbReference type="InterPro" id="IPR014710">
    <property type="entry name" value="RmlC-like_jellyroll"/>
</dbReference>
<dbReference type="SMART" id="SM00342">
    <property type="entry name" value="HTH_ARAC"/>
    <property type="match status" value="1"/>
</dbReference>
<proteinExistence type="predicted"/>
<keyword evidence="1" id="KW-0805">Transcription regulation</keyword>
<dbReference type="PANTHER" id="PTHR43280">
    <property type="entry name" value="ARAC-FAMILY TRANSCRIPTIONAL REGULATOR"/>
    <property type="match status" value="1"/>
</dbReference>
<keyword evidence="2" id="KW-0238">DNA-binding</keyword>
<dbReference type="PROSITE" id="PS00041">
    <property type="entry name" value="HTH_ARAC_FAMILY_1"/>
    <property type="match status" value="1"/>
</dbReference>
<evidence type="ECO:0000259" key="4">
    <source>
        <dbReference type="PROSITE" id="PS01124"/>
    </source>
</evidence>
<evidence type="ECO:0000313" key="6">
    <source>
        <dbReference type="Proteomes" id="UP000481087"/>
    </source>
</evidence>
<dbReference type="SUPFAM" id="SSF46689">
    <property type="entry name" value="Homeodomain-like"/>
    <property type="match status" value="2"/>
</dbReference>
<dbReference type="InterPro" id="IPR018062">
    <property type="entry name" value="HTH_AraC-typ_CS"/>
</dbReference>
<dbReference type="InterPro" id="IPR018060">
    <property type="entry name" value="HTH_AraC"/>
</dbReference>
<dbReference type="EMBL" id="WTUZ01000007">
    <property type="protein sequence ID" value="MZQ81062.1"/>
    <property type="molecule type" value="Genomic_DNA"/>
</dbReference>
<dbReference type="SUPFAM" id="SSF51215">
    <property type="entry name" value="Regulatory protein AraC"/>
    <property type="match status" value="1"/>
</dbReference>
<dbReference type="PROSITE" id="PS01124">
    <property type="entry name" value="HTH_ARAC_FAMILY_2"/>
    <property type="match status" value="1"/>
</dbReference>
<evidence type="ECO:0000256" key="1">
    <source>
        <dbReference type="ARBA" id="ARBA00023015"/>
    </source>
</evidence>
<sequence>MSLAYESIDECIRYERRLYNPNKCNVNFHLHEEFEIYFLISGDVNYFVEKNMYPIKYGDVMITNNQEIHKPSFQNDNVYERITLQFAPHIVRKFNSPSLDLLSCFLNKPKGQHNKITLQPSQINEFLRLFNQIENLKPHAGYKILKLNYLIEVLVLINIIFKDVNRSENLSSMPELLTSLLDYIEMNLEKDLSLESLSTKFYVDRFYMGRVFKKYIGSNIHEYILFKRISKAKQILSEGYSVTDTCELCGFNDYSNFLKMFKRTVGISPGKYKGNLGNMDID</sequence>
<gene>
    <name evidence="5" type="ORF">GQF01_02790</name>
</gene>
<dbReference type="GO" id="GO:0043565">
    <property type="term" value="F:sequence-specific DNA binding"/>
    <property type="evidence" value="ECO:0007669"/>
    <property type="project" value="InterPro"/>
</dbReference>
<dbReference type="Gene3D" id="2.60.120.10">
    <property type="entry name" value="Jelly Rolls"/>
    <property type="match status" value="1"/>
</dbReference>
<reference evidence="5 6" key="1">
    <citation type="submission" date="2019-12" db="EMBL/GenBank/DDBJ databases">
        <title>Paenibacillus sp. nov. sp. isolated from soil.</title>
        <authorList>
            <person name="Kim J."/>
            <person name="Jeong S.E."/>
            <person name="Jung H.S."/>
            <person name="Jeon C.O."/>
        </authorList>
    </citation>
    <scope>NUCLEOTIDE SEQUENCE [LARGE SCALE GENOMIC DNA]</scope>
    <source>
        <strain evidence="5 6">5J-6</strain>
    </source>
</reference>
<dbReference type="GO" id="GO:0003700">
    <property type="term" value="F:DNA-binding transcription factor activity"/>
    <property type="evidence" value="ECO:0007669"/>
    <property type="project" value="InterPro"/>
</dbReference>
<keyword evidence="3" id="KW-0804">Transcription</keyword>
<dbReference type="RefSeq" id="WP_161405374.1">
    <property type="nucleotide sequence ID" value="NZ_WTUZ01000007.1"/>
</dbReference>
<dbReference type="InterPro" id="IPR037923">
    <property type="entry name" value="HTH-like"/>
</dbReference>
<name>A0A6L8UUM9_9BACL</name>
<accession>A0A6L8UUM9</accession>
<feature type="domain" description="HTH araC/xylS-type" evidence="4">
    <location>
        <begin position="178"/>
        <end position="275"/>
    </location>
</feature>
<evidence type="ECO:0000256" key="2">
    <source>
        <dbReference type="ARBA" id="ARBA00023125"/>
    </source>
</evidence>
<evidence type="ECO:0000256" key="3">
    <source>
        <dbReference type="ARBA" id="ARBA00023163"/>
    </source>
</evidence>
<dbReference type="PANTHER" id="PTHR43280:SF34">
    <property type="entry name" value="ARAC-FAMILY TRANSCRIPTIONAL REGULATOR"/>
    <property type="match status" value="1"/>
</dbReference>
<dbReference type="InterPro" id="IPR009057">
    <property type="entry name" value="Homeodomain-like_sf"/>
</dbReference>
<protein>
    <submittedName>
        <fullName evidence="5">Helix-turn-helix domain-containing protein</fullName>
    </submittedName>
</protein>
<dbReference type="Proteomes" id="UP000481087">
    <property type="component" value="Unassembled WGS sequence"/>
</dbReference>
<keyword evidence="6" id="KW-1185">Reference proteome</keyword>